<feature type="signal peptide" evidence="1">
    <location>
        <begin position="1"/>
        <end position="24"/>
    </location>
</feature>
<proteinExistence type="predicted"/>
<organism evidence="2 3">
    <name type="scientific">Winogradskyella epiphytica</name>
    <dbReference type="NCBI Taxonomy" id="262005"/>
    <lineage>
        <taxon>Bacteria</taxon>
        <taxon>Pseudomonadati</taxon>
        <taxon>Bacteroidota</taxon>
        <taxon>Flavobacteriia</taxon>
        <taxon>Flavobacteriales</taxon>
        <taxon>Flavobacteriaceae</taxon>
        <taxon>Winogradskyella</taxon>
    </lineage>
</organism>
<evidence type="ECO:0000313" key="2">
    <source>
        <dbReference type="EMBL" id="PYE83096.1"/>
    </source>
</evidence>
<evidence type="ECO:0000256" key="1">
    <source>
        <dbReference type="SAM" id="SignalP"/>
    </source>
</evidence>
<reference evidence="2 3" key="1">
    <citation type="submission" date="2018-06" db="EMBL/GenBank/DDBJ databases">
        <title>Genomic Encyclopedia of Type Strains, Phase III (KMG-III): the genomes of soil and plant-associated and newly described type strains.</title>
        <authorList>
            <person name="Whitman W."/>
        </authorList>
    </citation>
    <scope>NUCLEOTIDE SEQUENCE [LARGE SCALE GENOMIC DNA]</scope>
    <source>
        <strain evidence="2 3">CECT 7945</strain>
    </source>
</reference>
<sequence>MKKNKIALKILTFSLITFSFIACEEDYATLESDVIDRDVATNFEIYSEPSDIVAYTKALAPVQTNQLSLSTLGIYDDVYGRTTASFLTQVNASSYSPDFGEDVVIDSVALTIPYFSKPKGFDEDGNLQYSVDSILPKGDIYKPINLRLFESNYFIRDFNPDGDFNESQAYFSNKSASANEPISVAALESEELNFVEYNDNGEMTIADNIININELDGSGNPVETFSQLPALRVFLEPNYWKNKIIDKEGDLVLSGQNNFADYFRGLYFKAEPINNDGSFLFLNLNNQSANITIYYSRLTPSTADDPDEREQATYTINFGPNKINFMENDFTTPINNGDEDSGDSRIYLKGGEGSIAGIKLFDGFYDEDAGITNFEKFRSDFVNLEDNKFVSSRRLVNEANLVFYLDETIGQTGEPDRLYLYNLNNKTPLVDYYLDVANNSLPAVSLTNHLGPLQRVDDEPTGAGVKYKFRITEHINNLLVRDSTNVELGLAVSLNVNLEEIMRQRAVQDPNEEDVKAPASSVLSPRGVVLHGNNTENENKRVYLEIYYTEPNN</sequence>
<dbReference type="Proteomes" id="UP000248054">
    <property type="component" value="Unassembled WGS sequence"/>
</dbReference>
<feature type="chain" id="PRO_5016173105" evidence="1">
    <location>
        <begin position="25"/>
        <end position="553"/>
    </location>
</feature>
<protein>
    <submittedName>
        <fullName evidence="2">Uncharacterized protein DUF4270</fullName>
    </submittedName>
</protein>
<keyword evidence="1" id="KW-0732">Signal</keyword>
<gene>
    <name evidence="2" type="ORF">DFQ11_101527</name>
</gene>
<dbReference type="PROSITE" id="PS51257">
    <property type="entry name" value="PROKAR_LIPOPROTEIN"/>
    <property type="match status" value="1"/>
</dbReference>
<evidence type="ECO:0000313" key="3">
    <source>
        <dbReference type="Proteomes" id="UP000248054"/>
    </source>
</evidence>
<dbReference type="OrthoDB" id="1466062at2"/>
<comment type="caution">
    <text evidence="2">The sequence shown here is derived from an EMBL/GenBank/DDBJ whole genome shotgun (WGS) entry which is preliminary data.</text>
</comment>
<dbReference type="RefSeq" id="WP_110474046.1">
    <property type="nucleotide sequence ID" value="NZ_BMWQ01000001.1"/>
</dbReference>
<dbReference type="InterPro" id="IPR025366">
    <property type="entry name" value="DUF4270"/>
</dbReference>
<keyword evidence="3" id="KW-1185">Reference proteome</keyword>
<name>A0A2V4WZJ2_9FLAO</name>
<dbReference type="AlphaFoldDB" id="A0A2V4WZJ2"/>
<accession>A0A2V4WZJ2</accession>
<dbReference type="Pfam" id="PF14092">
    <property type="entry name" value="DUF4270"/>
    <property type="match status" value="1"/>
</dbReference>
<dbReference type="EMBL" id="QJTD01000001">
    <property type="protein sequence ID" value="PYE83096.1"/>
    <property type="molecule type" value="Genomic_DNA"/>
</dbReference>